<dbReference type="InterPro" id="IPR023378">
    <property type="entry name" value="YheA/YmcA-like_dom_sf"/>
</dbReference>
<evidence type="ECO:0000313" key="2">
    <source>
        <dbReference type="EMBL" id="WYJ88858.1"/>
    </source>
</evidence>
<proteinExistence type="predicted"/>
<dbReference type="SUPFAM" id="SSF158622">
    <property type="entry name" value="YheA/YmcA-like"/>
    <property type="match status" value="1"/>
</dbReference>
<dbReference type="InterPro" id="IPR052767">
    <property type="entry name" value="Bact_com_dev_regulator"/>
</dbReference>
<evidence type="ECO:0000313" key="3">
    <source>
        <dbReference type="Proteomes" id="UP000195141"/>
    </source>
</evidence>
<dbReference type="PANTHER" id="PTHR38448:SF2">
    <property type="entry name" value="REGULATORY PROTEIN YLBF"/>
    <property type="match status" value="1"/>
</dbReference>
<dbReference type="Proteomes" id="UP000195141">
    <property type="component" value="Chromosome"/>
</dbReference>
<sequence length="143" mass="16222">MIVNESLFDIEDQTELLIQTVLSSQTVDQYKRNKEKMRCSESVQTKLVNFLTSKKEFERIENYGSHAPDFRTKQRALRQAKRQLDMCEEVADFRVSETEVQDILDIVSTAIAKTISEDIKVDAGNPFFTKGNNHGCGGSCHAS</sequence>
<organism evidence="1">
    <name type="scientific">Candidatus Enterococcus clewellii</name>
    <dbReference type="NCBI Taxonomy" id="1834193"/>
    <lineage>
        <taxon>Bacteria</taxon>
        <taxon>Bacillati</taxon>
        <taxon>Bacillota</taxon>
        <taxon>Bacilli</taxon>
        <taxon>Lactobacillales</taxon>
        <taxon>Enterococcaceae</taxon>
        <taxon>Enterococcus</taxon>
    </lineage>
</organism>
<keyword evidence="3" id="KW-1185">Reference proteome</keyword>
<reference evidence="2" key="2">
    <citation type="submission" date="2017-05" db="EMBL/GenBank/DDBJ databases">
        <authorList>
            <consortium name="The Broad Institute Genomics Platform"/>
            <consortium name="The Broad Institute Genomic Center for Infectious Diseases"/>
            <person name="Earl A."/>
            <person name="Manson A."/>
            <person name="Schwartman J."/>
            <person name="Gilmore M."/>
            <person name="Abouelleil A."/>
            <person name="Cao P."/>
            <person name="Chapman S."/>
            <person name="Cusick C."/>
            <person name="Shea T."/>
            <person name="Young S."/>
            <person name="Neafsey D."/>
            <person name="Nusbaum C."/>
            <person name="Birren B."/>
        </authorList>
    </citation>
    <scope>NUCLEOTIDE SEQUENCE</scope>
    <source>
        <strain evidence="2">9E7_DIV0242</strain>
    </source>
</reference>
<dbReference type="Pfam" id="PF06133">
    <property type="entry name" value="Com_YlbF"/>
    <property type="match status" value="1"/>
</dbReference>
<dbReference type="PANTHER" id="PTHR38448">
    <property type="entry name" value="REGULATORY PROTEIN YLBF-RELATED"/>
    <property type="match status" value="1"/>
</dbReference>
<evidence type="ECO:0008006" key="4">
    <source>
        <dbReference type="Google" id="ProtNLM"/>
    </source>
</evidence>
<reference evidence="1" key="1">
    <citation type="submission" date="2017-05" db="EMBL/GenBank/DDBJ databases">
        <title>The Genome Sequence of Enterococcus sp. 9E7_DIV0242.</title>
        <authorList>
            <consortium name="The Broad Institute Genomics Platform"/>
            <consortium name="The Broad Institute Genomic Center for Infectious Diseases"/>
            <person name="Earl A."/>
            <person name="Manson A."/>
            <person name="Schwartman J."/>
            <person name="Gilmore M."/>
            <person name="Abouelleil A."/>
            <person name="Cao P."/>
            <person name="Chapman S."/>
            <person name="Cusick C."/>
            <person name="Shea T."/>
            <person name="Young S."/>
            <person name="Neafsey D."/>
            <person name="Nusbaum C."/>
            <person name="Birren B."/>
        </authorList>
    </citation>
    <scope>NUCLEOTIDE SEQUENCE [LARGE SCALE GENOMIC DNA]</scope>
    <source>
        <strain evidence="1">9E7_DIV0242</strain>
    </source>
</reference>
<dbReference type="EMBL" id="CP147247">
    <property type="protein sequence ID" value="WYJ88858.1"/>
    <property type="molecule type" value="Genomic_DNA"/>
</dbReference>
<dbReference type="InterPro" id="IPR010368">
    <property type="entry name" value="Com_YlbF"/>
</dbReference>
<name>A0A242KCW0_9ENTE</name>
<dbReference type="AlphaFoldDB" id="A0A242KCW0"/>
<dbReference type="OrthoDB" id="2157513at2"/>
<dbReference type="EMBL" id="NGMM01000001">
    <property type="protein sequence ID" value="OTP18796.1"/>
    <property type="molecule type" value="Genomic_DNA"/>
</dbReference>
<accession>A0A242KCW0</accession>
<dbReference type="RefSeq" id="WP_086347741.1">
    <property type="nucleotide sequence ID" value="NZ_CP147247.1"/>
</dbReference>
<dbReference type="Gene3D" id="1.20.1500.10">
    <property type="entry name" value="YheA/YmcA-like"/>
    <property type="match status" value="1"/>
</dbReference>
<gene>
    <name evidence="2" type="ORF">A5888_000577</name>
    <name evidence="1" type="ORF">A5888_000610</name>
</gene>
<protein>
    <recommendedName>
        <fullName evidence="4">Regulatory protein YlbF</fullName>
    </recommendedName>
</protein>
<evidence type="ECO:0000313" key="1">
    <source>
        <dbReference type="EMBL" id="OTP18796.1"/>
    </source>
</evidence>
<reference evidence="2" key="3">
    <citation type="submission" date="2024-03" db="EMBL/GenBank/DDBJ databases">
        <title>The Genome Sequence of Enterococcus sp. DIV0242b.</title>
        <authorList>
            <consortium name="The Broad Institute Genomics Platform"/>
            <consortium name="The Broad Institute Microbial Omics Core"/>
            <consortium name="The Broad Institute Genomic Center for Infectious Diseases"/>
            <person name="Earl A."/>
            <person name="Manson A."/>
            <person name="Gilmore M."/>
            <person name="Schwartman J."/>
            <person name="Shea T."/>
            <person name="Abouelleil A."/>
            <person name="Cao P."/>
            <person name="Chapman S."/>
            <person name="Cusick C."/>
            <person name="Young S."/>
            <person name="Neafsey D."/>
            <person name="Nusbaum C."/>
            <person name="Birren B."/>
        </authorList>
    </citation>
    <scope>NUCLEOTIDE SEQUENCE</scope>
    <source>
        <strain evidence="2">9E7_DIV0242</strain>
    </source>
</reference>